<reference evidence="3 4" key="1">
    <citation type="submission" date="2019-04" db="EMBL/GenBank/DDBJ databases">
        <title>Crenobacter sp. nov.</title>
        <authorList>
            <person name="Shi S."/>
        </authorList>
    </citation>
    <scope>NUCLEOTIDE SEQUENCE [LARGE SCALE GENOMIC DNA]</scope>
    <source>
        <strain evidence="3 4">GY 70310</strain>
    </source>
</reference>
<organism evidence="3 4">
    <name type="scientific">Crenobacter intestini</name>
    <dbReference type="NCBI Taxonomy" id="2563443"/>
    <lineage>
        <taxon>Bacteria</taxon>
        <taxon>Pseudomonadati</taxon>
        <taxon>Pseudomonadota</taxon>
        <taxon>Betaproteobacteria</taxon>
        <taxon>Neisseriales</taxon>
        <taxon>Neisseriaceae</taxon>
        <taxon>Crenobacter</taxon>
    </lineage>
</organism>
<dbReference type="Gene3D" id="3.90.550.10">
    <property type="entry name" value="Spore Coat Polysaccharide Biosynthesis Protein SpsA, Chain A"/>
    <property type="match status" value="1"/>
</dbReference>
<keyword evidence="4" id="KW-1185">Reference proteome</keyword>
<evidence type="ECO:0000256" key="1">
    <source>
        <dbReference type="ARBA" id="ARBA00038494"/>
    </source>
</evidence>
<dbReference type="InterPro" id="IPR001173">
    <property type="entry name" value="Glyco_trans_2-like"/>
</dbReference>
<sequence length="261" mass="28693">MDVVKQGVPTLGVAIITKDAAAHLDACLAALTGLADEVVVVDSGSRDDTLAIARAHGAAIHENLDWPGFGRQKNLAIGYLGTDWVLSLDADEVVSPELAAAIRAAIRAPAADVYTLSRLSNFCGRWMRHSGWRPDHIPRLFRRGHAGYSDDLVHERLLFSGTAPLLAGELLHYSFDNLDQVVDKMNRYSGAGALQRLQRGKRSGGMPSVLAKTLWSFLRTYVLRRGFLDGREGFILAVANAEGTYYRQLKLMYLAEKKDMQ</sequence>
<feature type="domain" description="Glycosyltransferase 2-like" evidence="2">
    <location>
        <begin position="13"/>
        <end position="141"/>
    </location>
</feature>
<name>A0A4T0UWK6_9NEIS</name>
<dbReference type="CDD" id="cd02511">
    <property type="entry name" value="Beta4Glucosyltransferase"/>
    <property type="match status" value="1"/>
</dbReference>
<protein>
    <submittedName>
        <fullName evidence="3">Glycosyltransferase family 2 protein</fullName>
    </submittedName>
</protein>
<comment type="caution">
    <text evidence="3">The sequence shown here is derived from an EMBL/GenBank/DDBJ whole genome shotgun (WGS) entry which is preliminary data.</text>
</comment>
<dbReference type="Pfam" id="PF00535">
    <property type="entry name" value="Glycos_transf_2"/>
    <property type="match status" value="1"/>
</dbReference>
<dbReference type="EMBL" id="STGJ01000007">
    <property type="protein sequence ID" value="TIC83439.1"/>
    <property type="molecule type" value="Genomic_DNA"/>
</dbReference>
<dbReference type="GO" id="GO:0016740">
    <property type="term" value="F:transferase activity"/>
    <property type="evidence" value="ECO:0007669"/>
    <property type="project" value="UniProtKB-KW"/>
</dbReference>
<dbReference type="PANTHER" id="PTHR43630:SF2">
    <property type="entry name" value="GLYCOSYLTRANSFERASE"/>
    <property type="match status" value="1"/>
</dbReference>
<proteinExistence type="inferred from homology"/>
<accession>A0A4T0UWK6</accession>
<dbReference type="AlphaFoldDB" id="A0A4T0UWK6"/>
<dbReference type="SUPFAM" id="SSF53448">
    <property type="entry name" value="Nucleotide-diphospho-sugar transferases"/>
    <property type="match status" value="1"/>
</dbReference>
<dbReference type="Proteomes" id="UP000308891">
    <property type="component" value="Unassembled WGS sequence"/>
</dbReference>
<dbReference type="RefSeq" id="WP_136552674.1">
    <property type="nucleotide sequence ID" value="NZ_STGJ01000007.1"/>
</dbReference>
<dbReference type="InterPro" id="IPR029044">
    <property type="entry name" value="Nucleotide-diphossugar_trans"/>
</dbReference>
<dbReference type="PANTHER" id="PTHR43630">
    <property type="entry name" value="POLY-BETA-1,6-N-ACETYL-D-GLUCOSAMINE SYNTHASE"/>
    <property type="match status" value="1"/>
</dbReference>
<dbReference type="OrthoDB" id="9815923at2"/>
<gene>
    <name evidence="3" type="ORF">E5K04_07725</name>
</gene>
<comment type="similarity">
    <text evidence="1">Belongs to the glycosyltransferase 2 family. WaaE/KdtX subfamily.</text>
</comment>
<evidence type="ECO:0000313" key="3">
    <source>
        <dbReference type="EMBL" id="TIC83439.1"/>
    </source>
</evidence>
<keyword evidence="3" id="KW-0808">Transferase</keyword>
<evidence type="ECO:0000313" key="4">
    <source>
        <dbReference type="Proteomes" id="UP000308891"/>
    </source>
</evidence>
<evidence type="ECO:0000259" key="2">
    <source>
        <dbReference type="Pfam" id="PF00535"/>
    </source>
</evidence>